<dbReference type="EMBL" id="CP003490">
    <property type="protein sequence ID" value="AFR69393.1"/>
    <property type="molecule type" value="Genomic_DNA"/>
</dbReference>
<dbReference type="AlphaFoldDB" id="J9UQ75"/>
<dbReference type="Pfam" id="PF00535">
    <property type="entry name" value="Glycos_transf_2"/>
    <property type="match status" value="1"/>
</dbReference>
<sequence length="396" mass="47185">MMIKISVIVPVYNVEDYLKECLDSIINQTLKEIEILCIDDCGTDNSIDILREYSKKDNRIKIISHKENKGLGPARNTGINEAKGEYISFIDSDDFISKDYYENLYNTAKKYDSDIVNTLNIKFYKNKKLRKFIYTFYDKEFESIWNLNDIENSFSKQAIAPYVWNKIYRTSFLVNNNLNFMTTKFGASEDTNFLVKLMLHKPKISFNNNSIYYYRYSPVSLTNIVKTNIQCFSNNILNMTDALNYCKVYYPEFLDDIYLKVFVPTLNFYFASSQKTKRELYQKIYDFVQELDIDKSKINKKSSFENDVFNEYLSIKISKTYDEYLFNSHLLNRVKYIEKEVYSSNNWFRLFGINNTKEYLTIIFIWYKNFYKESIILFKNTDTQALSLGIYDFNKK</sequence>
<dbReference type="KEGG" id="bpj:B2904_orf35"/>
<accession>J9UQ75</accession>
<name>J9UQ75_BRAPL</name>
<dbReference type="Proteomes" id="UP000007346">
    <property type="component" value="Chromosome"/>
</dbReference>
<dbReference type="PATRIC" id="fig|1133568.3.peg.35"/>
<dbReference type="GO" id="GO:0016758">
    <property type="term" value="F:hexosyltransferase activity"/>
    <property type="evidence" value="ECO:0007669"/>
    <property type="project" value="UniProtKB-ARBA"/>
</dbReference>
<dbReference type="SUPFAM" id="SSF53448">
    <property type="entry name" value="Nucleotide-diphospho-sugar transferases"/>
    <property type="match status" value="1"/>
</dbReference>
<dbReference type="CDD" id="cd00761">
    <property type="entry name" value="Glyco_tranf_GTA_type"/>
    <property type="match status" value="1"/>
</dbReference>
<evidence type="ECO:0000259" key="1">
    <source>
        <dbReference type="Pfam" id="PF00535"/>
    </source>
</evidence>
<reference evidence="2 3" key="1">
    <citation type="journal article" date="2012" name="BMC Genomics">
        <title>Comparative genomics of Brachyspira pilosicoli strains: genome rearrangements, reductions and correlation of genetic compliment with phenotypic diversity.</title>
        <authorList>
            <person name="Mappley L.J."/>
            <person name="Black M.L."/>
            <person name="Abuoun M."/>
            <person name="Darby A.C."/>
            <person name="Woodward M.J."/>
            <person name="Parkhill J."/>
            <person name="Turner A.K."/>
            <person name="Bellgard M.I."/>
            <person name="La T."/>
            <person name="Phillips N.D."/>
            <person name="La Ragione R.M."/>
            <person name="Hampson D.J."/>
        </authorList>
    </citation>
    <scope>NUCLEOTIDE SEQUENCE [LARGE SCALE GENOMIC DNA]</scope>
    <source>
        <strain evidence="2">B2904</strain>
    </source>
</reference>
<dbReference type="HOGENOM" id="CLU_025996_25_3_12"/>
<dbReference type="InterPro" id="IPR029044">
    <property type="entry name" value="Nucleotide-diphossugar_trans"/>
</dbReference>
<dbReference type="PANTHER" id="PTHR22916:SF3">
    <property type="entry name" value="UDP-GLCNAC:BETAGAL BETA-1,3-N-ACETYLGLUCOSAMINYLTRANSFERASE-LIKE PROTEIN 1"/>
    <property type="match status" value="1"/>
</dbReference>
<protein>
    <submittedName>
        <fullName evidence="2">Glycoslytransferase</fullName>
    </submittedName>
</protein>
<dbReference type="Gene3D" id="3.90.550.10">
    <property type="entry name" value="Spore Coat Polysaccharide Biosynthesis Protein SpsA, Chain A"/>
    <property type="match status" value="1"/>
</dbReference>
<keyword evidence="2" id="KW-0808">Transferase</keyword>
<dbReference type="InterPro" id="IPR001173">
    <property type="entry name" value="Glyco_trans_2-like"/>
</dbReference>
<feature type="domain" description="Glycosyltransferase 2-like" evidence="1">
    <location>
        <begin position="6"/>
        <end position="140"/>
    </location>
</feature>
<dbReference type="PANTHER" id="PTHR22916">
    <property type="entry name" value="GLYCOSYLTRANSFERASE"/>
    <property type="match status" value="1"/>
</dbReference>
<gene>
    <name evidence="2" type="ORF">B2904_orf35</name>
</gene>
<evidence type="ECO:0000313" key="3">
    <source>
        <dbReference type="Proteomes" id="UP000007346"/>
    </source>
</evidence>
<evidence type="ECO:0000313" key="2">
    <source>
        <dbReference type="EMBL" id="AFR69393.1"/>
    </source>
</evidence>
<proteinExistence type="predicted"/>
<organism evidence="2 3">
    <name type="scientific">Brachyspira pilosicoli B2904</name>
    <dbReference type="NCBI Taxonomy" id="1133568"/>
    <lineage>
        <taxon>Bacteria</taxon>
        <taxon>Pseudomonadati</taxon>
        <taxon>Spirochaetota</taxon>
        <taxon>Spirochaetia</taxon>
        <taxon>Brachyspirales</taxon>
        <taxon>Brachyspiraceae</taxon>
        <taxon>Brachyspira</taxon>
    </lineage>
</organism>